<dbReference type="RefSeq" id="WP_208092794.1">
    <property type="nucleotide sequence ID" value="NZ_VNHW01000018.1"/>
</dbReference>
<dbReference type="InterPro" id="IPR009937">
    <property type="entry name" value="Phage_holin_3_6"/>
</dbReference>
<keyword evidence="2" id="KW-1133">Transmembrane helix</keyword>
<evidence type="ECO:0000313" key="3">
    <source>
        <dbReference type="EMBL" id="TYP82801.1"/>
    </source>
</evidence>
<organism evidence="3 4">
    <name type="scientific">Blastococcus xanthinilyticus</name>
    <dbReference type="NCBI Taxonomy" id="1564164"/>
    <lineage>
        <taxon>Bacteria</taxon>
        <taxon>Bacillati</taxon>
        <taxon>Actinomycetota</taxon>
        <taxon>Actinomycetes</taxon>
        <taxon>Geodermatophilales</taxon>
        <taxon>Geodermatophilaceae</taxon>
        <taxon>Blastococcus</taxon>
    </lineage>
</organism>
<keyword evidence="2" id="KW-0472">Membrane</keyword>
<dbReference type="AlphaFoldDB" id="A0A5S5CM34"/>
<gene>
    <name evidence="3" type="ORF">BD833_11837</name>
</gene>
<name>A0A5S5CM34_9ACTN</name>
<keyword evidence="4" id="KW-1185">Reference proteome</keyword>
<sequence>MSTPYSGATPAGATPQGYAEPTPQNYAADYSQDQNYSGAMGTPTTDAGHPDVEGVSVGALIGEVAKDMSTLMRQELELAKVELKAEAKKAGTGAGMFGAAGFAGYMVALFLSLALMWALASAIPVGWAGLIVAVLWGIVGAVAFSMGRKKFKQVNPKPERTVDTLQQVPGALKPN</sequence>
<dbReference type="Pfam" id="PF07332">
    <property type="entry name" value="Phage_holin_3_6"/>
    <property type="match status" value="1"/>
</dbReference>
<protein>
    <submittedName>
        <fullName evidence="3">Putative superfamily III holin-X</fullName>
    </submittedName>
</protein>
<reference evidence="3 4" key="1">
    <citation type="submission" date="2019-07" db="EMBL/GenBank/DDBJ databases">
        <title>Genomic Encyclopedia of Archaeal and Bacterial Type Strains, Phase II (KMG-II): from individual species to whole genera.</title>
        <authorList>
            <person name="Goeker M."/>
        </authorList>
    </citation>
    <scope>NUCLEOTIDE SEQUENCE [LARGE SCALE GENOMIC DNA]</scope>
    <source>
        <strain evidence="3 4">DSM 46842</strain>
    </source>
</reference>
<evidence type="ECO:0000256" key="1">
    <source>
        <dbReference type="SAM" id="MobiDB-lite"/>
    </source>
</evidence>
<evidence type="ECO:0000256" key="2">
    <source>
        <dbReference type="SAM" id="Phobius"/>
    </source>
</evidence>
<proteinExistence type="predicted"/>
<keyword evidence="2" id="KW-0812">Transmembrane</keyword>
<dbReference type="Proteomes" id="UP000322499">
    <property type="component" value="Unassembled WGS sequence"/>
</dbReference>
<accession>A0A5S5CM34</accession>
<comment type="caution">
    <text evidence="3">The sequence shown here is derived from an EMBL/GenBank/DDBJ whole genome shotgun (WGS) entry which is preliminary data.</text>
</comment>
<feature type="transmembrane region" description="Helical" evidence="2">
    <location>
        <begin position="125"/>
        <end position="147"/>
    </location>
</feature>
<feature type="transmembrane region" description="Helical" evidence="2">
    <location>
        <begin position="94"/>
        <end position="119"/>
    </location>
</feature>
<evidence type="ECO:0000313" key="4">
    <source>
        <dbReference type="Proteomes" id="UP000322499"/>
    </source>
</evidence>
<dbReference type="EMBL" id="VNHW01000018">
    <property type="protein sequence ID" value="TYP82801.1"/>
    <property type="molecule type" value="Genomic_DNA"/>
</dbReference>
<feature type="region of interest" description="Disordered" evidence="1">
    <location>
        <begin position="1"/>
        <end position="25"/>
    </location>
</feature>